<dbReference type="GO" id="GO:0016740">
    <property type="term" value="F:transferase activity"/>
    <property type="evidence" value="ECO:0007669"/>
    <property type="project" value="UniProtKB-KW"/>
</dbReference>
<dbReference type="Gene3D" id="3.90.1200.10">
    <property type="match status" value="1"/>
</dbReference>
<dbReference type="Pfam" id="PF01636">
    <property type="entry name" value="APH"/>
    <property type="match status" value="1"/>
</dbReference>
<dbReference type="EMBL" id="NUMG01000001">
    <property type="protein sequence ID" value="PGU07753.1"/>
    <property type="molecule type" value="Genomic_DNA"/>
</dbReference>
<evidence type="ECO:0000313" key="3">
    <source>
        <dbReference type="Proteomes" id="UP000225766"/>
    </source>
</evidence>
<dbReference type="RefSeq" id="WP_088229204.1">
    <property type="nucleotide sequence ID" value="NZ_JARXKI010000003.1"/>
</dbReference>
<sequence>MDSINYQLEFEGICKQSFLGELLTSPKPICGGLLHRMYAIETTKGKYAIKLLNPQIMIRTTAVQNYIHSEKIATLISKKVPALPAKKINGDSLHKINNQFYLIFDWVEGKRLKDDEINNTQCEKIGEILAEIHKTDFTKLSITNDTFENDQLIDWNYYLVRGEEEHLEWYQLFLKSYENLKRWNAIANEASKMLSTTTVISHRDLDPKNVMWNYNKPVLIDWESAGYINPMQDLIETAIYWSKNEQGKLNKQRFDSFINGYKKKFGALHANWENILATGFLGRLGWLEYNVKRSLRLECTDEEEQKLGTNQVTTTLNDINLYADTIPKLLNWLNNE</sequence>
<dbReference type="PANTHER" id="PTHR21310">
    <property type="entry name" value="AMINOGLYCOSIDE PHOSPHOTRANSFERASE-RELATED-RELATED"/>
    <property type="match status" value="1"/>
</dbReference>
<evidence type="ECO:0000259" key="1">
    <source>
        <dbReference type="Pfam" id="PF01636"/>
    </source>
</evidence>
<dbReference type="InterPro" id="IPR002575">
    <property type="entry name" value="Aminoglycoside_PTrfase"/>
</dbReference>
<dbReference type="Proteomes" id="UP000225766">
    <property type="component" value="Unassembled WGS sequence"/>
</dbReference>
<dbReference type="InterPro" id="IPR051678">
    <property type="entry name" value="AGP_Transferase"/>
</dbReference>
<keyword evidence="2" id="KW-0808">Transferase</keyword>
<dbReference type="OrthoDB" id="2352890at2"/>
<evidence type="ECO:0000313" key="2">
    <source>
        <dbReference type="EMBL" id="PGU07753.1"/>
    </source>
</evidence>
<gene>
    <name evidence="2" type="ORF">COD19_00485</name>
</gene>
<name>A0A2A8JBJ6_BACCE</name>
<feature type="domain" description="Aminoglycoside phosphotransferase" evidence="1">
    <location>
        <begin position="27"/>
        <end position="260"/>
    </location>
</feature>
<dbReference type="SUPFAM" id="SSF56112">
    <property type="entry name" value="Protein kinase-like (PK-like)"/>
    <property type="match status" value="1"/>
</dbReference>
<comment type="caution">
    <text evidence="2">The sequence shown here is derived from an EMBL/GenBank/DDBJ whole genome shotgun (WGS) entry which is preliminary data.</text>
</comment>
<accession>A0A2A8JBJ6</accession>
<protein>
    <submittedName>
        <fullName evidence="2">Aminoglycoside phosphotransferase</fullName>
    </submittedName>
</protein>
<reference evidence="2 3" key="1">
    <citation type="submission" date="2017-09" db="EMBL/GenBank/DDBJ databases">
        <title>Large-scale bioinformatics analysis of Bacillus genomes uncovers conserved roles of natural products in bacterial physiology.</title>
        <authorList>
            <consortium name="Agbiome Team Llc"/>
            <person name="Bleich R.M."/>
            <person name="Grubbs K.J."/>
            <person name="Santa Maria K.C."/>
            <person name="Allen S.E."/>
            <person name="Farag S."/>
            <person name="Shank E.A."/>
            <person name="Bowers A."/>
        </authorList>
    </citation>
    <scope>NUCLEOTIDE SEQUENCE [LARGE SCALE GENOMIC DNA]</scope>
    <source>
        <strain evidence="2 3">AFS040105</strain>
    </source>
</reference>
<proteinExistence type="predicted"/>
<dbReference type="InterPro" id="IPR011009">
    <property type="entry name" value="Kinase-like_dom_sf"/>
</dbReference>
<organism evidence="2 3">
    <name type="scientific">Bacillus cereus</name>
    <dbReference type="NCBI Taxonomy" id="1396"/>
    <lineage>
        <taxon>Bacteria</taxon>
        <taxon>Bacillati</taxon>
        <taxon>Bacillota</taxon>
        <taxon>Bacilli</taxon>
        <taxon>Bacillales</taxon>
        <taxon>Bacillaceae</taxon>
        <taxon>Bacillus</taxon>
        <taxon>Bacillus cereus group</taxon>
    </lineage>
</organism>
<dbReference type="AlphaFoldDB" id="A0A2A8JBJ6"/>